<name>A0ABW5TIL6_9ENTE</name>
<dbReference type="InterPro" id="IPR006555">
    <property type="entry name" value="ATP-dep_Helicase_C"/>
</dbReference>
<comment type="caution">
    <text evidence="9">The sequence shown here is derived from an EMBL/GenBank/DDBJ whole genome shotgun (WGS) entry which is preliminary data.</text>
</comment>
<dbReference type="Pfam" id="PF00929">
    <property type="entry name" value="RNase_T"/>
    <property type="match status" value="1"/>
</dbReference>
<evidence type="ECO:0000256" key="1">
    <source>
        <dbReference type="ARBA" id="ARBA00022722"/>
    </source>
</evidence>
<dbReference type="PANTHER" id="PTHR30231:SF41">
    <property type="entry name" value="DNA POLYMERASE III SUBUNIT EPSILON"/>
    <property type="match status" value="1"/>
</dbReference>
<feature type="short sequence motif" description="DEAH box" evidence="6">
    <location>
        <begin position="460"/>
        <end position="463"/>
    </location>
</feature>
<feature type="domain" description="Helicase ATP-binding" evidence="8">
    <location>
        <begin position="244"/>
        <end position="526"/>
    </location>
</feature>
<dbReference type="EC" id="3.1.-.-" evidence="6 7"/>
<dbReference type="InterPro" id="IPR036397">
    <property type="entry name" value="RNaseH_sf"/>
</dbReference>
<dbReference type="NCBIfam" id="TIGR00573">
    <property type="entry name" value="dnaq"/>
    <property type="match status" value="1"/>
</dbReference>
<keyword evidence="1 6" id="KW-0540">Nuclease</keyword>
<evidence type="ECO:0000256" key="5">
    <source>
        <dbReference type="ARBA" id="ARBA00022840"/>
    </source>
</evidence>
<keyword evidence="9" id="KW-0347">Helicase</keyword>
<dbReference type="PROSITE" id="PS51193">
    <property type="entry name" value="HELICASE_ATP_BIND_2"/>
    <property type="match status" value="1"/>
</dbReference>
<keyword evidence="3 6" id="KW-0378">Hydrolase</keyword>
<dbReference type="SMART" id="SM00491">
    <property type="entry name" value="HELICc2"/>
    <property type="match status" value="1"/>
</dbReference>
<organism evidence="9 10">
    <name type="scientific">Enterococcus camelliae</name>
    <dbReference type="NCBI Taxonomy" id="453959"/>
    <lineage>
        <taxon>Bacteria</taxon>
        <taxon>Bacillati</taxon>
        <taxon>Bacillota</taxon>
        <taxon>Bacilli</taxon>
        <taxon>Lactobacillales</taxon>
        <taxon>Enterococcaceae</taxon>
        <taxon>Enterococcus</taxon>
    </lineage>
</organism>
<dbReference type="EMBL" id="JBHUMO010000043">
    <property type="protein sequence ID" value="MFD2729146.1"/>
    <property type="molecule type" value="Genomic_DNA"/>
</dbReference>
<evidence type="ECO:0000256" key="4">
    <source>
        <dbReference type="ARBA" id="ARBA00022839"/>
    </source>
</evidence>
<proteinExistence type="inferred from homology"/>
<comment type="caution">
    <text evidence="6">Lacks conserved residue(s) required for the propagation of feature annotation.</text>
</comment>
<gene>
    <name evidence="6 7" type="primary">dinG</name>
    <name evidence="9" type="ORF">ACFSR0_06890</name>
</gene>
<evidence type="ECO:0000313" key="9">
    <source>
        <dbReference type="EMBL" id="MFD2729146.1"/>
    </source>
</evidence>
<evidence type="ECO:0000256" key="7">
    <source>
        <dbReference type="RuleBase" id="RU364106"/>
    </source>
</evidence>
<protein>
    <recommendedName>
        <fullName evidence="6 7">3'-5' exonuclease DinG</fullName>
        <ecNumber evidence="6 7">3.1.-.-</ecNumber>
    </recommendedName>
</protein>
<dbReference type="InterPro" id="IPR013520">
    <property type="entry name" value="Ribonucl_H"/>
</dbReference>
<dbReference type="SUPFAM" id="SSF52540">
    <property type="entry name" value="P-loop containing nucleoside triphosphate hydrolases"/>
    <property type="match status" value="1"/>
</dbReference>
<dbReference type="SMART" id="SM00479">
    <property type="entry name" value="EXOIII"/>
    <property type="match status" value="1"/>
</dbReference>
<comment type="function">
    <text evidence="6 7">3'-5' exonuclease.</text>
</comment>
<keyword evidence="2 6" id="KW-0547">Nucleotide-binding</keyword>
<evidence type="ECO:0000313" key="10">
    <source>
        <dbReference type="Proteomes" id="UP001597427"/>
    </source>
</evidence>
<keyword evidence="4 6" id="KW-0269">Exonuclease</keyword>
<dbReference type="GO" id="GO:0004386">
    <property type="term" value="F:helicase activity"/>
    <property type="evidence" value="ECO:0007669"/>
    <property type="project" value="UniProtKB-KW"/>
</dbReference>
<reference evidence="10" key="1">
    <citation type="journal article" date="2019" name="Int. J. Syst. Evol. Microbiol.">
        <title>The Global Catalogue of Microorganisms (GCM) 10K type strain sequencing project: providing services to taxonomists for standard genome sequencing and annotation.</title>
        <authorList>
            <consortium name="The Broad Institute Genomics Platform"/>
            <consortium name="The Broad Institute Genome Sequencing Center for Infectious Disease"/>
            <person name="Wu L."/>
            <person name="Ma J."/>
        </authorList>
    </citation>
    <scope>NUCLEOTIDE SEQUENCE [LARGE SCALE GENOMIC DNA]</scope>
    <source>
        <strain evidence="10">TISTR 932</strain>
    </source>
</reference>
<dbReference type="Proteomes" id="UP001597427">
    <property type="component" value="Unassembled WGS sequence"/>
</dbReference>
<evidence type="ECO:0000256" key="2">
    <source>
        <dbReference type="ARBA" id="ARBA00022741"/>
    </source>
</evidence>
<accession>A0ABW5TIL6</accession>
<dbReference type="Pfam" id="PF13307">
    <property type="entry name" value="Helicase_C_2"/>
    <property type="match status" value="1"/>
</dbReference>
<dbReference type="Gene3D" id="3.40.50.300">
    <property type="entry name" value="P-loop containing nucleotide triphosphate hydrolases"/>
    <property type="match status" value="2"/>
</dbReference>
<evidence type="ECO:0000256" key="6">
    <source>
        <dbReference type="HAMAP-Rule" id="MF_02206"/>
    </source>
</evidence>
<dbReference type="InterPro" id="IPR027417">
    <property type="entry name" value="P-loop_NTPase"/>
</dbReference>
<dbReference type="InterPro" id="IPR014013">
    <property type="entry name" value="Helic_SF1/SF2_ATP-bd_DinG/Rad3"/>
</dbReference>
<evidence type="ECO:0000259" key="8">
    <source>
        <dbReference type="PROSITE" id="PS51193"/>
    </source>
</evidence>
<sequence length="914" mass="105564">MTTTYAIVDIETTGTNPKEDRIFQFGCVFVEEGKIVGRFATNIHPNRSISPQIQHLTHTTNQDVKNAPYFEDVAPTIYELLSGTVFVAHNIHFDYRFLNAELERCGSPALQLKGIDTVELAQILFPTEVSFRLSDLSVSLGLEHDRPHQADSDAEVTASLFIALEQKLAALPLCTLKKLSYLGQTLSMQTGELIQHFYLKAQKKSEQVSPTFIEIEEVALQRKQVVLFDYSLQETPYPKSKQAKGKWLNGQLEYRQSQQSLMNLVYKHYTEEEPPKDLIIESETGSGKTIGYLFPASFLATPTKPLIISTASILLQHQLDQQDIPKLNALVPQPLKAVILKGRNHYLDLEKFNQTLKEPTTVKQVHLFQMMILVWLTETKTGDLDELNLLSMNHPYFEKITHRGIESLREDSPFYEVDFLRFLYAQAAQSNVLIVNHAFLAYESQREAPLLPETPYLLVDEAHHLPEALEKVATKQVNTAQFLHKIQEIVQESFLWEWSKDETLSADMQRNLELYGQLLDQLTESIEELNRSFYEENRFVIDEFILTKAVRESISVPKERMIQKLIQTFEDCVVIQERMTRIFTLNAALFLQDDQAEIERTQRFFQLIAEASHFFQQWFYEWQPAVIHRLSVRPRSKSLCYELIDFEATKVRQTRWYNRAERIVYLGATMTVPGDKKYLARKLGILDAKIKVMPVAFDYRHQGELFILSKAEAESNKMVTTIEAIRSILKNYKQSVLVLFTSHQQLQEVYQALHFEFLQNGREILAQGIGGSRQKLLKKFTQSKSAVLFGADSFWEGLDLPADQLQLLVVTKLPFENPKRPFVAARYHYLKELGQNPFKQETLPKAMIKLRQGFGRLIRSSSDRGMMIILDQRMEQAYYAKKMHQVFPKDLPVTTGNLTDLKRTMVTFFDKEKK</sequence>
<evidence type="ECO:0000256" key="3">
    <source>
        <dbReference type="ARBA" id="ARBA00022801"/>
    </source>
</evidence>
<dbReference type="HAMAP" id="MF_02206">
    <property type="entry name" value="DinG_exonucl"/>
    <property type="match status" value="1"/>
</dbReference>
<dbReference type="CDD" id="cd06127">
    <property type="entry name" value="DEDDh"/>
    <property type="match status" value="1"/>
</dbReference>
<dbReference type="InterPro" id="IPR006054">
    <property type="entry name" value="DnaQ"/>
</dbReference>
<dbReference type="Gene3D" id="3.30.420.10">
    <property type="entry name" value="Ribonuclease H-like superfamily/Ribonuclease H"/>
    <property type="match status" value="1"/>
</dbReference>
<dbReference type="InterPro" id="IPR006310">
    <property type="entry name" value="DinG"/>
</dbReference>
<comment type="similarity">
    <text evidence="6 7">Belongs to the helicase family. DinG subfamily. Type 2 sub-subfamily.</text>
</comment>
<dbReference type="RefSeq" id="WP_379981226.1">
    <property type="nucleotide sequence ID" value="NZ_JBHUMO010000043.1"/>
</dbReference>
<keyword evidence="10" id="KW-1185">Reference proteome</keyword>
<dbReference type="PANTHER" id="PTHR30231">
    <property type="entry name" value="DNA POLYMERASE III SUBUNIT EPSILON"/>
    <property type="match status" value="1"/>
</dbReference>
<dbReference type="SUPFAM" id="SSF53098">
    <property type="entry name" value="Ribonuclease H-like"/>
    <property type="match status" value="1"/>
</dbReference>
<keyword evidence="5 6" id="KW-0067">ATP-binding</keyword>
<dbReference type="NCBIfam" id="TIGR01407">
    <property type="entry name" value="dinG_rel"/>
    <property type="match status" value="1"/>
</dbReference>
<dbReference type="InterPro" id="IPR012337">
    <property type="entry name" value="RNaseH-like_sf"/>
</dbReference>